<evidence type="ECO:0000313" key="1">
    <source>
        <dbReference type="EMBL" id="TFK70698.1"/>
    </source>
</evidence>
<keyword evidence="2" id="KW-1185">Reference proteome</keyword>
<sequence>MPEQIYSVGNLARQFEILGDLDSSSKYTTFFQGRESNADFNFASDLSHVLQLKSAERDILNKLKVIHFRFVDPLSLTPSTLHLMACWAGMYPKLERLHLFGLRTRLNDLFPLMQAFSRRCPLLRSLVIGTQEYDIKTFLAQNSIIFPCITVTSLPPSPYATFSDLVDDVMQIILSILGRRDLYTLLMVNRHLHRSVLPSFLEGCNAKWSSNTLRMRLFPSYGTLDALSGLSISPIITSLDRLSCTIPYIQSAHLLILHIHRLHQFIASLETCKEVELIFEDPSFPGGSARLCEIWDSCLVNFMKRALERNCTKLHVRGGRYFDLEDRSSAFTLRPFISTRISRVFLPEPPHPPACLFRQFGEPNTLFRSTGGKHHNRLQSFTLASPMLERYPIKPALYEFFQNSPHLTHLDCHLPDSSQDCLSGFIGAFKHLTHFTGSGDKLYVTSLHQFLASVPALTYLRVSRLILQPALPLPPPNLPNVQVLFAGCAYICYLMSAKHPLPKIKSIGIQEHHFARVPWLPSPELLIQTYTCASSHPNSPELFIDLNLTEEAAWMPHELENHAKTAGWAEASSLVTKLVFRNVDTLRKTTPYNEIDYDILLQVIELFPSISHVQFLETGDVPRTPQFDRSFKTLSDRLSDNHPSLIWNYDSTFVDTI</sequence>
<organism evidence="1 2">
    <name type="scientific">Pluteus cervinus</name>
    <dbReference type="NCBI Taxonomy" id="181527"/>
    <lineage>
        <taxon>Eukaryota</taxon>
        <taxon>Fungi</taxon>
        <taxon>Dikarya</taxon>
        <taxon>Basidiomycota</taxon>
        <taxon>Agaricomycotina</taxon>
        <taxon>Agaricomycetes</taxon>
        <taxon>Agaricomycetidae</taxon>
        <taxon>Agaricales</taxon>
        <taxon>Pluteineae</taxon>
        <taxon>Pluteaceae</taxon>
        <taxon>Pluteus</taxon>
    </lineage>
</organism>
<accession>A0ACD3AY95</accession>
<proteinExistence type="predicted"/>
<dbReference type="EMBL" id="ML208309">
    <property type="protein sequence ID" value="TFK70698.1"/>
    <property type="molecule type" value="Genomic_DNA"/>
</dbReference>
<protein>
    <submittedName>
        <fullName evidence="1">Uncharacterized protein</fullName>
    </submittedName>
</protein>
<reference evidence="1 2" key="1">
    <citation type="journal article" date="2019" name="Nat. Ecol. Evol.">
        <title>Megaphylogeny resolves global patterns of mushroom evolution.</title>
        <authorList>
            <person name="Varga T."/>
            <person name="Krizsan K."/>
            <person name="Foldi C."/>
            <person name="Dima B."/>
            <person name="Sanchez-Garcia M."/>
            <person name="Sanchez-Ramirez S."/>
            <person name="Szollosi G.J."/>
            <person name="Szarkandi J.G."/>
            <person name="Papp V."/>
            <person name="Albert L."/>
            <person name="Andreopoulos W."/>
            <person name="Angelini C."/>
            <person name="Antonin V."/>
            <person name="Barry K.W."/>
            <person name="Bougher N.L."/>
            <person name="Buchanan P."/>
            <person name="Buyck B."/>
            <person name="Bense V."/>
            <person name="Catcheside P."/>
            <person name="Chovatia M."/>
            <person name="Cooper J."/>
            <person name="Damon W."/>
            <person name="Desjardin D."/>
            <person name="Finy P."/>
            <person name="Geml J."/>
            <person name="Haridas S."/>
            <person name="Hughes K."/>
            <person name="Justo A."/>
            <person name="Karasinski D."/>
            <person name="Kautmanova I."/>
            <person name="Kiss B."/>
            <person name="Kocsube S."/>
            <person name="Kotiranta H."/>
            <person name="LaButti K.M."/>
            <person name="Lechner B.E."/>
            <person name="Liimatainen K."/>
            <person name="Lipzen A."/>
            <person name="Lukacs Z."/>
            <person name="Mihaltcheva S."/>
            <person name="Morgado L.N."/>
            <person name="Niskanen T."/>
            <person name="Noordeloos M.E."/>
            <person name="Ohm R.A."/>
            <person name="Ortiz-Santana B."/>
            <person name="Ovrebo C."/>
            <person name="Racz N."/>
            <person name="Riley R."/>
            <person name="Savchenko A."/>
            <person name="Shiryaev A."/>
            <person name="Soop K."/>
            <person name="Spirin V."/>
            <person name="Szebenyi C."/>
            <person name="Tomsovsky M."/>
            <person name="Tulloss R.E."/>
            <person name="Uehling J."/>
            <person name="Grigoriev I.V."/>
            <person name="Vagvolgyi C."/>
            <person name="Papp T."/>
            <person name="Martin F.M."/>
            <person name="Miettinen O."/>
            <person name="Hibbett D.S."/>
            <person name="Nagy L.G."/>
        </authorList>
    </citation>
    <scope>NUCLEOTIDE SEQUENCE [LARGE SCALE GENOMIC DNA]</scope>
    <source>
        <strain evidence="1 2">NL-1719</strain>
    </source>
</reference>
<evidence type="ECO:0000313" key="2">
    <source>
        <dbReference type="Proteomes" id="UP000308600"/>
    </source>
</evidence>
<dbReference type="Proteomes" id="UP000308600">
    <property type="component" value="Unassembled WGS sequence"/>
</dbReference>
<gene>
    <name evidence="1" type="ORF">BDN72DRAFT_958658</name>
</gene>
<name>A0ACD3AY95_9AGAR</name>